<evidence type="ECO:0000313" key="12">
    <source>
        <dbReference type="Proteomes" id="UP000318661"/>
    </source>
</evidence>
<dbReference type="InterPro" id="IPR004772">
    <property type="entry name" value="TrkH"/>
</dbReference>
<reference evidence="11 12" key="1">
    <citation type="journal article" date="2019" name="Nat. Microbiol.">
        <title>Mediterranean grassland soil C-N compound turnover is dependent on rainfall and depth, and is mediated by genomically divergent microorganisms.</title>
        <authorList>
            <person name="Diamond S."/>
            <person name="Andeer P.F."/>
            <person name="Li Z."/>
            <person name="Crits-Christoph A."/>
            <person name="Burstein D."/>
            <person name="Anantharaman K."/>
            <person name="Lane K.R."/>
            <person name="Thomas B.C."/>
            <person name="Pan C."/>
            <person name="Northen T.R."/>
            <person name="Banfield J.F."/>
        </authorList>
    </citation>
    <scope>NUCLEOTIDE SEQUENCE [LARGE SCALE GENOMIC DNA]</scope>
    <source>
        <strain evidence="11">NP_2</strain>
    </source>
</reference>
<keyword evidence="8" id="KW-0406">Ion transport</keyword>
<evidence type="ECO:0000256" key="7">
    <source>
        <dbReference type="ARBA" id="ARBA00022989"/>
    </source>
</evidence>
<evidence type="ECO:0000256" key="2">
    <source>
        <dbReference type="ARBA" id="ARBA00022448"/>
    </source>
</evidence>
<feature type="transmembrane region" description="Helical" evidence="10">
    <location>
        <begin position="20"/>
        <end position="41"/>
    </location>
</feature>
<dbReference type="Proteomes" id="UP000318661">
    <property type="component" value="Unassembled WGS sequence"/>
</dbReference>
<feature type="transmembrane region" description="Helical" evidence="10">
    <location>
        <begin position="53"/>
        <end position="72"/>
    </location>
</feature>
<feature type="transmembrane region" description="Helical" evidence="10">
    <location>
        <begin position="202"/>
        <end position="223"/>
    </location>
</feature>
<feature type="transmembrane region" description="Helical" evidence="10">
    <location>
        <begin position="412"/>
        <end position="433"/>
    </location>
</feature>
<dbReference type="Pfam" id="PF02386">
    <property type="entry name" value="TrkH"/>
    <property type="match status" value="1"/>
</dbReference>
<evidence type="ECO:0000256" key="8">
    <source>
        <dbReference type="ARBA" id="ARBA00023065"/>
    </source>
</evidence>
<dbReference type="NCBIfam" id="TIGR00933">
    <property type="entry name" value="2a38"/>
    <property type="match status" value="1"/>
</dbReference>
<dbReference type="AlphaFoldDB" id="A0A537LGZ1"/>
<keyword evidence="7 10" id="KW-1133">Transmembrane helix</keyword>
<feature type="transmembrane region" description="Helical" evidence="10">
    <location>
        <begin position="382"/>
        <end position="400"/>
    </location>
</feature>
<evidence type="ECO:0000256" key="3">
    <source>
        <dbReference type="ARBA" id="ARBA00022475"/>
    </source>
</evidence>
<gene>
    <name evidence="11" type="ORF">E6G99_07240</name>
</gene>
<evidence type="ECO:0000256" key="9">
    <source>
        <dbReference type="ARBA" id="ARBA00023136"/>
    </source>
</evidence>
<evidence type="ECO:0000256" key="1">
    <source>
        <dbReference type="ARBA" id="ARBA00004651"/>
    </source>
</evidence>
<keyword evidence="2" id="KW-0813">Transport</keyword>
<dbReference type="GO" id="GO:0015379">
    <property type="term" value="F:potassium:chloride symporter activity"/>
    <property type="evidence" value="ECO:0007669"/>
    <property type="project" value="InterPro"/>
</dbReference>
<dbReference type="EMBL" id="VBAJ01000187">
    <property type="protein sequence ID" value="TMJ07280.1"/>
    <property type="molecule type" value="Genomic_DNA"/>
</dbReference>
<comment type="subcellular location">
    <subcellularLocation>
        <location evidence="1">Cell membrane</location>
        <topology evidence="1">Multi-pass membrane protein</topology>
    </subcellularLocation>
</comment>
<feature type="transmembrane region" description="Helical" evidence="10">
    <location>
        <begin position="84"/>
        <end position="108"/>
    </location>
</feature>
<dbReference type="PANTHER" id="PTHR32024">
    <property type="entry name" value="TRK SYSTEM POTASSIUM UPTAKE PROTEIN TRKG-RELATED"/>
    <property type="match status" value="1"/>
</dbReference>
<evidence type="ECO:0000313" key="11">
    <source>
        <dbReference type="EMBL" id="TMJ07280.1"/>
    </source>
</evidence>
<keyword evidence="9 10" id="KW-0472">Membrane</keyword>
<proteinExistence type="predicted"/>
<comment type="caution">
    <text evidence="11">The sequence shown here is derived from an EMBL/GenBank/DDBJ whole genome shotgun (WGS) entry which is preliminary data.</text>
</comment>
<feature type="transmembrane region" description="Helical" evidence="10">
    <location>
        <begin position="292"/>
        <end position="311"/>
    </location>
</feature>
<keyword evidence="4" id="KW-0633">Potassium transport</keyword>
<dbReference type="PANTHER" id="PTHR32024:SF1">
    <property type="entry name" value="KTR SYSTEM POTASSIUM UPTAKE PROTEIN B"/>
    <property type="match status" value="1"/>
</dbReference>
<feature type="transmembrane region" description="Helical" evidence="10">
    <location>
        <begin position="139"/>
        <end position="159"/>
    </location>
</feature>
<protein>
    <submittedName>
        <fullName evidence="11">Trk family potassium uptake protein</fullName>
    </submittedName>
</protein>
<organism evidence="11 12">
    <name type="scientific">Candidatus Segetimicrobium genomatis</name>
    <dbReference type="NCBI Taxonomy" id="2569760"/>
    <lineage>
        <taxon>Bacteria</taxon>
        <taxon>Bacillati</taxon>
        <taxon>Candidatus Sysuimicrobiota</taxon>
        <taxon>Candidatus Sysuimicrobiia</taxon>
        <taxon>Candidatus Sysuimicrobiales</taxon>
        <taxon>Candidatus Segetimicrobiaceae</taxon>
        <taxon>Candidatus Segetimicrobium</taxon>
    </lineage>
</organism>
<dbReference type="GO" id="GO:0005886">
    <property type="term" value="C:plasma membrane"/>
    <property type="evidence" value="ECO:0007669"/>
    <property type="project" value="UniProtKB-SubCell"/>
</dbReference>
<keyword evidence="6" id="KW-0630">Potassium</keyword>
<evidence type="ECO:0000256" key="4">
    <source>
        <dbReference type="ARBA" id="ARBA00022538"/>
    </source>
</evidence>
<accession>A0A537LGZ1</accession>
<keyword evidence="5 10" id="KW-0812">Transmembrane</keyword>
<feature type="transmembrane region" description="Helical" evidence="10">
    <location>
        <begin position="235"/>
        <end position="254"/>
    </location>
</feature>
<dbReference type="InterPro" id="IPR003445">
    <property type="entry name" value="Cat_transpt"/>
</dbReference>
<sequence>MARVLVLPKRSALVRFELNPAQTIVVGFATIVLAGAFLLSLPVASAAGRPVPFLTALFTATSATCVTGLVVVDTATYFSLFGQLVIMLLIQLGGLGYMTVATLMAMLIGRRIGLRDRLVLQEAHNLYTIGGVVRFTRTVVLATLAIETVGALILAWRWIPEFGLTRGVYYGVFHSISAFNNAGFDLMGDFRSLTRYVADPTVNLTVAALLIIGGLGFVVLSDLFRPRRYTLHMRVVLTTTAVLIVLGTTLILLLESSNAATLGALPWGARLLAAFFQSVTPRTAGFNTIDTGSLREPTLMLIIALMFIGASPGGTGGGIKTTTFVAPMAVILSMLRGRPDPELFRRRLPPIVVYKAVTIALLSVAFVVTMATILSLTEGVKFIAALFEITSGFGTVGLTTGLTPGLGTMGRIVVIATVFTGRVGLLTVAFALARQPRPADYRLPEERLYIG</sequence>
<feature type="transmembrane region" description="Helical" evidence="10">
    <location>
        <begin position="356"/>
        <end position="376"/>
    </location>
</feature>
<evidence type="ECO:0000256" key="6">
    <source>
        <dbReference type="ARBA" id="ARBA00022958"/>
    </source>
</evidence>
<evidence type="ECO:0000256" key="5">
    <source>
        <dbReference type="ARBA" id="ARBA00022692"/>
    </source>
</evidence>
<name>A0A537LGZ1_9BACT</name>
<keyword evidence="3" id="KW-1003">Cell membrane</keyword>
<evidence type="ECO:0000256" key="10">
    <source>
        <dbReference type="SAM" id="Phobius"/>
    </source>
</evidence>